<dbReference type="Proteomes" id="UP000021369">
    <property type="component" value="Unassembled WGS sequence"/>
</dbReference>
<gene>
    <name evidence="1" type="ORF">RASY3_00785</name>
</gene>
<reference evidence="1 2" key="1">
    <citation type="submission" date="2013-06" db="EMBL/GenBank/DDBJ databases">
        <title>Rumen cellulosomics: divergent fiber-degrading strategies revealed by comparative genome-wide analysis of six Ruminococcal strains.</title>
        <authorList>
            <person name="Dassa B."/>
            <person name="Borovok I."/>
            <person name="Lamed R."/>
            <person name="Flint H."/>
            <person name="Yeoman C.J."/>
            <person name="White B."/>
            <person name="Bayer E.A."/>
        </authorList>
    </citation>
    <scope>NUCLEOTIDE SEQUENCE [LARGE SCALE GENOMIC DNA]</scope>
    <source>
        <strain evidence="1 2">SY3</strain>
    </source>
</reference>
<name>A0A011W002_RUMAL</name>
<proteinExistence type="predicted"/>
<dbReference type="AlphaFoldDB" id="A0A011W002"/>
<dbReference type="RefSeq" id="WP_037284237.1">
    <property type="nucleotide sequence ID" value="NZ_JEOB01000001.1"/>
</dbReference>
<organism evidence="1 2">
    <name type="scientific">Ruminococcus albus SY3</name>
    <dbReference type="NCBI Taxonomy" id="1341156"/>
    <lineage>
        <taxon>Bacteria</taxon>
        <taxon>Bacillati</taxon>
        <taxon>Bacillota</taxon>
        <taxon>Clostridia</taxon>
        <taxon>Eubacteriales</taxon>
        <taxon>Oscillospiraceae</taxon>
        <taxon>Ruminococcus</taxon>
    </lineage>
</organism>
<dbReference type="EMBL" id="JEOB01000001">
    <property type="protein sequence ID" value="EXM40906.1"/>
    <property type="molecule type" value="Genomic_DNA"/>
</dbReference>
<comment type="caution">
    <text evidence="1">The sequence shown here is derived from an EMBL/GenBank/DDBJ whole genome shotgun (WGS) entry which is preliminary data.</text>
</comment>
<accession>A0A011W002</accession>
<sequence length="109" mass="12711">MKKGVFWLINGELLTFPFDGKYPEGTAKSGDTYNHQKLWEIIRPKGCKKFFDYYPRGRVDISNKGKAVIYMSVHIGEDHLTVIKSAFEISGDAVIRYDHSRHYMCYLDR</sequence>
<evidence type="ECO:0000313" key="1">
    <source>
        <dbReference type="EMBL" id="EXM40906.1"/>
    </source>
</evidence>
<dbReference type="OrthoDB" id="2042705at2"/>
<keyword evidence="2" id="KW-1185">Reference proteome</keyword>
<protein>
    <submittedName>
        <fullName evidence="1">Uncharacterized protein</fullName>
    </submittedName>
</protein>
<evidence type="ECO:0000313" key="2">
    <source>
        <dbReference type="Proteomes" id="UP000021369"/>
    </source>
</evidence>
<dbReference type="PATRIC" id="fig|1341156.4.peg.694"/>